<dbReference type="PRINTS" id="PR00154">
    <property type="entry name" value="AMPBINDING"/>
</dbReference>
<dbReference type="Gene3D" id="2.30.38.10">
    <property type="entry name" value="Luciferase, Domain 3"/>
    <property type="match status" value="1"/>
</dbReference>
<sequence>EDRVALAIGRPVETVVATAGVPAAGEAYVPVDPDYPPQRVALMLEDSDAALVVCAAGTELPRTSAPRLEVDGPDGIAAFGARPGDDGTEPLTDEDRRAPLRPDNAAYVIYTSGSTGRPKGTVVSHAALRNHLHWAGRDFPGLDGHTLMHSSTSFDFSITPLLGTLVHGGVLELCEDTLDALAGASGAATFLKITPSHAPLLSSVRFAADAPSTLLVAGEALRGEALAGFAARRPERLRVVNEYGPTEVCVGALCHHLPPGTAVPDGAVPIGTPVANTAALVLDARLNPVPPGVAGELYLAGVQ</sequence>
<dbReference type="PROSITE" id="PS00455">
    <property type="entry name" value="AMP_BINDING"/>
    <property type="match status" value="1"/>
</dbReference>
<dbReference type="InterPro" id="IPR000873">
    <property type="entry name" value="AMP-dep_synth/lig_dom"/>
</dbReference>
<dbReference type="InterPro" id="IPR020459">
    <property type="entry name" value="AMP-binding"/>
</dbReference>
<organism evidence="3 4">
    <name type="scientific">Actinoallomurus acaciae</name>
    <dbReference type="NCBI Taxonomy" id="502577"/>
    <lineage>
        <taxon>Bacteria</taxon>
        <taxon>Bacillati</taxon>
        <taxon>Actinomycetota</taxon>
        <taxon>Actinomycetes</taxon>
        <taxon>Streptosporangiales</taxon>
        <taxon>Thermomonosporaceae</taxon>
        <taxon>Actinoallomurus</taxon>
    </lineage>
</organism>
<evidence type="ECO:0000256" key="1">
    <source>
        <dbReference type="SAM" id="MobiDB-lite"/>
    </source>
</evidence>
<dbReference type="Gene3D" id="3.40.50.980">
    <property type="match status" value="2"/>
</dbReference>
<proteinExistence type="predicted"/>
<feature type="non-terminal residue" evidence="3">
    <location>
        <position position="303"/>
    </location>
</feature>
<dbReference type="RefSeq" id="WP_378213805.1">
    <property type="nucleotide sequence ID" value="NZ_JBHLZP010001163.1"/>
</dbReference>
<feature type="non-terminal residue" evidence="3">
    <location>
        <position position="1"/>
    </location>
</feature>
<dbReference type="PANTHER" id="PTHR45527">
    <property type="entry name" value="NONRIBOSOMAL PEPTIDE SYNTHETASE"/>
    <property type="match status" value="1"/>
</dbReference>
<gene>
    <name evidence="3" type="ORF">ACFFNX_51330</name>
</gene>
<evidence type="ECO:0000313" key="4">
    <source>
        <dbReference type="Proteomes" id="UP001589627"/>
    </source>
</evidence>
<dbReference type="EMBL" id="JBHLZP010001163">
    <property type="protein sequence ID" value="MFB9840565.1"/>
    <property type="molecule type" value="Genomic_DNA"/>
</dbReference>
<accession>A0ABV5YZT0</accession>
<name>A0ABV5YZT0_9ACTN</name>
<protein>
    <submittedName>
        <fullName evidence="3">AMP-binding protein</fullName>
    </submittedName>
</protein>
<keyword evidence="4" id="KW-1185">Reference proteome</keyword>
<dbReference type="Proteomes" id="UP001589627">
    <property type="component" value="Unassembled WGS sequence"/>
</dbReference>
<dbReference type="InterPro" id="IPR020845">
    <property type="entry name" value="AMP-binding_CS"/>
</dbReference>
<reference evidence="3 4" key="1">
    <citation type="submission" date="2024-09" db="EMBL/GenBank/DDBJ databases">
        <authorList>
            <person name="Sun Q."/>
            <person name="Mori K."/>
        </authorList>
    </citation>
    <scope>NUCLEOTIDE SEQUENCE [LARGE SCALE GENOMIC DNA]</scope>
    <source>
        <strain evidence="3 4">TBRC 0563</strain>
    </source>
</reference>
<evidence type="ECO:0000313" key="3">
    <source>
        <dbReference type="EMBL" id="MFB9840565.1"/>
    </source>
</evidence>
<feature type="domain" description="AMP-dependent synthetase/ligase" evidence="2">
    <location>
        <begin position="1"/>
        <end position="302"/>
    </location>
</feature>
<dbReference type="PANTHER" id="PTHR45527:SF1">
    <property type="entry name" value="FATTY ACID SYNTHASE"/>
    <property type="match status" value="1"/>
</dbReference>
<feature type="region of interest" description="Disordered" evidence="1">
    <location>
        <begin position="79"/>
        <end position="98"/>
    </location>
</feature>
<comment type="caution">
    <text evidence="3">The sequence shown here is derived from an EMBL/GenBank/DDBJ whole genome shotgun (WGS) entry which is preliminary data.</text>
</comment>
<dbReference type="SUPFAM" id="SSF56801">
    <property type="entry name" value="Acetyl-CoA synthetase-like"/>
    <property type="match status" value="1"/>
</dbReference>
<evidence type="ECO:0000259" key="2">
    <source>
        <dbReference type="Pfam" id="PF00501"/>
    </source>
</evidence>
<dbReference type="Pfam" id="PF00501">
    <property type="entry name" value="AMP-binding"/>
    <property type="match status" value="1"/>
</dbReference>